<accession>A0A364RIE1</accession>
<dbReference type="InterPro" id="IPR036890">
    <property type="entry name" value="HATPase_C_sf"/>
</dbReference>
<keyword evidence="1" id="KW-1133">Transmembrane helix</keyword>
<protein>
    <recommendedName>
        <fullName evidence="2">Signal transduction histidine kinase internal region domain-containing protein</fullName>
    </recommendedName>
</protein>
<feature type="transmembrane region" description="Helical" evidence="1">
    <location>
        <begin position="138"/>
        <end position="158"/>
    </location>
</feature>
<dbReference type="SUPFAM" id="SSF55874">
    <property type="entry name" value="ATPase domain of HSP90 chaperone/DNA topoisomerase II/histidine kinase"/>
    <property type="match status" value="1"/>
</dbReference>
<keyword evidence="4" id="KW-1185">Reference proteome</keyword>
<reference evidence="3 4" key="2">
    <citation type="submission" date="2018-07" db="EMBL/GenBank/DDBJ databases">
        <title>Pontibacter sp. 2b14 genomic sequence and assembly.</title>
        <authorList>
            <person name="Du Z.-J."/>
        </authorList>
    </citation>
    <scope>NUCLEOTIDE SEQUENCE [LARGE SCALE GENOMIC DNA]</scope>
    <source>
        <strain evidence="3 4">2b14</strain>
    </source>
</reference>
<dbReference type="GO" id="GO:0000155">
    <property type="term" value="F:phosphorelay sensor kinase activity"/>
    <property type="evidence" value="ECO:0007669"/>
    <property type="project" value="InterPro"/>
</dbReference>
<dbReference type="GO" id="GO:0016020">
    <property type="term" value="C:membrane"/>
    <property type="evidence" value="ECO:0007669"/>
    <property type="project" value="InterPro"/>
</dbReference>
<dbReference type="EMBL" id="QMDV01000001">
    <property type="protein sequence ID" value="RAU84008.1"/>
    <property type="molecule type" value="Genomic_DNA"/>
</dbReference>
<feature type="domain" description="Signal transduction histidine kinase internal region" evidence="2">
    <location>
        <begin position="177"/>
        <end position="254"/>
    </location>
</feature>
<evidence type="ECO:0000313" key="4">
    <source>
        <dbReference type="Proteomes" id="UP000251692"/>
    </source>
</evidence>
<keyword evidence="1" id="KW-0812">Transmembrane</keyword>
<gene>
    <name evidence="3" type="ORF">DP923_02820</name>
</gene>
<evidence type="ECO:0000313" key="3">
    <source>
        <dbReference type="EMBL" id="RAU84008.1"/>
    </source>
</evidence>
<proteinExistence type="predicted"/>
<feature type="transmembrane region" description="Helical" evidence="1">
    <location>
        <begin position="95"/>
        <end position="118"/>
    </location>
</feature>
<evidence type="ECO:0000256" key="1">
    <source>
        <dbReference type="SAM" id="Phobius"/>
    </source>
</evidence>
<name>A0A364RIE1_9BACT</name>
<comment type="caution">
    <text evidence="3">The sequence shown here is derived from an EMBL/GenBank/DDBJ whole genome shotgun (WGS) entry which is preliminary data.</text>
</comment>
<dbReference type="InterPro" id="IPR050640">
    <property type="entry name" value="Bact_2-comp_sensor_kinase"/>
</dbReference>
<evidence type="ECO:0000259" key="2">
    <source>
        <dbReference type="Pfam" id="PF06580"/>
    </source>
</evidence>
<dbReference type="Pfam" id="PF06580">
    <property type="entry name" value="His_kinase"/>
    <property type="match status" value="1"/>
</dbReference>
<dbReference type="RefSeq" id="WP_112304143.1">
    <property type="nucleotide sequence ID" value="NZ_QMDV01000001.1"/>
</dbReference>
<dbReference type="AlphaFoldDB" id="A0A364RIE1"/>
<dbReference type="Gene3D" id="3.30.565.10">
    <property type="entry name" value="Histidine kinase-like ATPase, C-terminal domain"/>
    <property type="match status" value="1"/>
</dbReference>
<organism evidence="3 4">
    <name type="scientific">Pontibacter arcticus</name>
    <dbReference type="NCBI Taxonomy" id="2080288"/>
    <lineage>
        <taxon>Bacteria</taxon>
        <taxon>Pseudomonadati</taxon>
        <taxon>Bacteroidota</taxon>
        <taxon>Cytophagia</taxon>
        <taxon>Cytophagales</taxon>
        <taxon>Hymenobacteraceae</taxon>
        <taxon>Pontibacter</taxon>
    </lineage>
</organism>
<keyword evidence="1" id="KW-0472">Membrane</keyword>
<reference evidence="3 4" key="1">
    <citation type="submission" date="2018-06" db="EMBL/GenBank/DDBJ databases">
        <authorList>
            <person name="Liu Z.-W."/>
        </authorList>
    </citation>
    <scope>NUCLEOTIDE SEQUENCE [LARGE SCALE GENOMIC DNA]</scope>
    <source>
        <strain evidence="3 4">2b14</strain>
    </source>
</reference>
<feature type="transmembrane region" description="Helical" evidence="1">
    <location>
        <begin position="12"/>
        <end position="29"/>
    </location>
</feature>
<dbReference type="PANTHER" id="PTHR34220:SF7">
    <property type="entry name" value="SENSOR HISTIDINE KINASE YPDA"/>
    <property type="match status" value="1"/>
</dbReference>
<dbReference type="OrthoDB" id="9792992at2"/>
<dbReference type="PANTHER" id="PTHR34220">
    <property type="entry name" value="SENSOR HISTIDINE KINASE YPDA"/>
    <property type="match status" value="1"/>
</dbReference>
<sequence length="379" mass="44617">MNKLSFLNKHRELLLHLTFWIVVVAVVILQNQPSTFSGDEFSGEELEEMRLMETYASHEAIWNLVFLAFFKIVFFYVTVFLIFPRYKEADSKWKIILPLLVCFGWCFTAEVLIFYLVEYDILRLNTNDEYSFNLQYEIINNGLLPFVAVFILAFGYWASKQWLRQKEGLEKLDVTVAELALLKNQVNPHFLFNTLNNLFSMAIEKNADELAQSIAQLTHLMRYSIYESNTPFIELYREVEYIENYIKLQKLRFTGDESITIKFEVDGDLQHVRISPMLLINFVENAFKHGISLKQESFILIELRTTENNLYFTVENSIYRQNTTSSVKHAGFGLEHVKKLLQLQYPDRHMLTITEQDNVYKSELRLDLQKTKVEITALQ</sequence>
<dbReference type="Proteomes" id="UP000251692">
    <property type="component" value="Unassembled WGS sequence"/>
</dbReference>
<dbReference type="InterPro" id="IPR010559">
    <property type="entry name" value="Sig_transdc_His_kin_internal"/>
</dbReference>
<feature type="transmembrane region" description="Helical" evidence="1">
    <location>
        <begin position="60"/>
        <end position="83"/>
    </location>
</feature>